<name>A0A6P5FX20_ANACO</name>
<evidence type="ECO:0000256" key="2">
    <source>
        <dbReference type="ARBA" id="ARBA00023008"/>
    </source>
</evidence>
<evidence type="ECO:0000256" key="5">
    <source>
        <dbReference type="SAM" id="Phobius"/>
    </source>
</evidence>
<dbReference type="InterPro" id="IPR008972">
    <property type="entry name" value="Cupredoxin"/>
</dbReference>
<feature type="chain" id="PRO_5028088275" evidence="6">
    <location>
        <begin position="25"/>
        <end position="184"/>
    </location>
</feature>
<dbReference type="Proteomes" id="UP000515123">
    <property type="component" value="Linkage group 12"/>
</dbReference>
<dbReference type="Gramene" id="Aco007414.1.mrna1">
    <property type="protein sequence ID" value="Aco007414.1.mrna1"/>
    <property type="gene ID" value="Aco007414.1.path1"/>
</dbReference>
<dbReference type="GO" id="GO:0046872">
    <property type="term" value="F:metal ion binding"/>
    <property type="evidence" value="ECO:0007669"/>
    <property type="project" value="UniProtKB-KW"/>
</dbReference>
<evidence type="ECO:0000256" key="3">
    <source>
        <dbReference type="ARBA" id="ARBA00023180"/>
    </source>
</evidence>
<evidence type="ECO:0000259" key="7">
    <source>
        <dbReference type="PROSITE" id="PS51485"/>
    </source>
</evidence>
<dbReference type="OrthoDB" id="2012800at2759"/>
<keyword evidence="5" id="KW-0812">Transmembrane</keyword>
<dbReference type="InterPro" id="IPR039391">
    <property type="entry name" value="Phytocyanin-like"/>
</dbReference>
<dbReference type="GO" id="GO:0009055">
    <property type="term" value="F:electron transfer activity"/>
    <property type="evidence" value="ECO:0007669"/>
    <property type="project" value="InterPro"/>
</dbReference>
<dbReference type="PROSITE" id="PS00196">
    <property type="entry name" value="COPPER_BLUE"/>
    <property type="match status" value="1"/>
</dbReference>
<accession>A0A6P5FX20</accession>
<dbReference type="RefSeq" id="XP_020100891.1">
    <property type="nucleotide sequence ID" value="XM_020245302.1"/>
</dbReference>
<dbReference type="Gene3D" id="2.60.40.420">
    <property type="entry name" value="Cupredoxins - blue copper proteins"/>
    <property type="match status" value="1"/>
</dbReference>
<keyword evidence="5" id="KW-0472">Membrane</keyword>
<keyword evidence="3" id="KW-0325">Glycoprotein</keyword>
<reference evidence="8" key="1">
    <citation type="journal article" date="2015" name="Nat. Genet.">
        <title>The pineapple genome and the evolution of CAM photosynthesis.</title>
        <authorList>
            <person name="Ming R."/>
            <person name="VanBuren R."/>
            <person name="Wai C.M."/>
            <person name="Tang H."/>
            <person name="Schatz M.C."/>
            <person name="Bowers J.E."/>
            <person name="Lyons E."/>
            <person name="Wang M.L."/>
            <person name="Chen J."/>
            <person name="Biggers E."/>
            <person name="Zhang J."/>
            <person name="Huang L."/>
            <person name="Zhang L."/>
            <person name="Miao W."/>
            <person name="Zhang J."/>
            <person name="Ye Z."/>
            <person name="Miao C."/>
            <person name="Lin Z."/>
            <person name="Wang H."/>
            <person name="Zhou H."/>
            <person name="Yim W.C."/>
            <person name="Priest H.D."/>
            <person name="Zheng C."/>
            <person name="Woodhouse M."/>
            <person name="Edger P.P."/>
            <person name="Guyot R."/>
            <person name="Guo H.B."/>
            <person name="Guo H."/>
            <person name="Zheng G."/>
            <person name="Singh R."/>
            <person name="Sharma A."/>
            <person name="Min X."/>
            <person name="Zheng Y."/>
            <person name="Lee H."/>
            <person name="Gurtowski J."/>
            <person name="Sedlazeck F.J."/>
            <person name="Harkess A."/>
            <person name="McKain M.R."/>
            <person name="Liao Z."/>
            <person name="Fang J."/>
            <person name="Liu J."/>
            <person name="Zhang X."/>
            <person name="Zhang Q."/>
            <person name="Hu W."/>
            <person name="Qin Y."/>
            <person name="Wang K."/>
            <person name="Chen L.Y."/>
            <person name="Shirley N."/>
            <person name="Lin Y.R."/>
            <person name="Liu L.Y."/>
            <person name="Hernandez A.G."/>
            <person name="Wright C.L."/>
            <person name="Bulone V."/>
            <person name="Tuskan G.A."/>
            <person name="Heath K."/>
            <person name="Zee F."/>
            <person name="Moore P.H."/>
            <person name="Sunkar R."/>
            <person name="Leebens-Mack J.H."/>
            <person name="Mockler T."/>
            <person name="Bennetzen J.L."/>
            <person name="Freeling M."/>
            <person name="Sankoff D."/>
            <person name="Paterson A.H."/>
            <person name="Zhu X."/>
            <person name="Yang X."/>
            <person name="Smith J.A."/>
            <person name="Cushman J.C."/>
            <person name="Paull R.E."/>
            <person name="Yu Q."/>
        </authorList>
    </citation>
    <scope>NUCLEOTIDE SEQUENCE [LARGE SCALE GENOMIC DNA]</scope>
    <source>
        <strain evidence="8">cv. F153</strain>
    </source>
</reference>
<evidence type="ECO:0000313" key="8">
    <source>
        <dbReference type="Proteomes" id="UP000515123"/>
    </source>
</evidence>
<dbReference type="GeneID" id="109718856"/>
<feature type="region of interest" description="Disordered" evidence="4">
    <location>
        <begin position="124"/>
        <end position="158"/>
    </location>
</feature>
<gene>
    <name evidence="9" type="primary">LOC109718856</name>
</gene>
<protein>
    <submittedName>
        <fullName evidence="9">Uclacyanin 1-like</fullName>
    </submittedName>
</protein>
<proteinExistence type="predicted"/>
<dbReference type="GO" id="GO:0005886">
    <property type="term" value="C:plasma membrane"/>
    <property type="evidence" value="ECO:0007669"/>
    <property type="project" value="TreeGrafter"/>
</dbReference>
<dbReference type="InterPro" id="IPR003245">
    <property type="entry name" value="Phytocyanin_dom"/>
</dbReference>
<keyword evidence="1" id="KW-0479">Metal-binding</keyword>
<dbReference type="Pfam" id="PF02298">
    <property type="entry name" value="Cu_bind_like"/>
    <property type="match status" value="1"/>
</dbReference>
<feature type="domain" description="Phytocyanin" evidence="7">
    <location>
        <begin position="24"/>
        <end position="123"/>
    </location>
</feature>
<keyword evidence="5" id="KW-1133">Transmembrane helix</keyword>
<sequence length="184" mass="18959">MARMANAFLALMTMAAIVEVGICADHIIGAPGGSWDLQTNFSKWASSQKFLAGDNLIFVYGSTHSVLEVTKGDYDTCTTTNPLSSDNSGNTSIALTASGTRYFICGTPMHCSSGMKIAIRISSPSSPPPVLSPPAPTSPSSVSSPPPVASPPPPQKSAASAYDLRVQIAVAFGLGLAVLMLVAL</sequence>
<evidence type="ECO:0000256" key="6">
    <source>
        <dbReference type="SAM" id="SignalP"/>
    </source>
</evidence>
<evidence type="ECO:0000256" key="1">
    <source>
        <dbReference type="ARBA" id="ARBA00022723"/>
    </source>
</evidence>
<feature type="compositionally biased region" description="Pro residues" evidence="4">
    <location>
        <begin position="144"/>
        <end position="155"/>
    </location>
</feature>
<feature type="signal peptide" evidence="6">
    <location>
        <begin position="1"/>
        <end position="24"/>
    </location>
</feature>
<dbReference type="InterPro" id="IPR028871">
    <property type="entry name" value="BlueCu_1_BS"/>
</dbReference>
<keyword evidence="2" id="KW-0186">Copper</keyword>
<reference evidence="9" key="2">
    <citation type="submission" date="2025-08" db="UniProtKB">
        <authorList>
            <consortium name="RefSeq"/>
        </authorList>
    </citation>
    <scope>IDENTIFICATION</scope>
    <source>
        <tissue evidence="9">Leaf</tissue>
    </source>
</reference>
<organism evidence="8 9">
    <name type="scientific">Ananas comosus</name>
    <name type="common">Pineapple</name>
    <name type="synonym">Ananas ananas</name>
    <dbReference type="NCBI Taxonomy" id="4615"/>
    <lineage>
        <taxon>Eukaryota</taxon>
        <taxon>Viridiplantae</taxon>
        <taxon>Streptophyta</taxon>
        <taxon>Embryophyta</taxon>
        <taxon>Tracheophyta</taxon>
        <taxon>Spermatophyta</taxon>
        <taxon>Magnoliopsida</taxon>
        <taxon>Liliopsida</taxon>
        <taxon>Poales</taxon>
        <taxon>Bromeliaceae</taxon>
        <taxon>Bromelioideae</taxon>
        <taxon>Ananas</taxon>
    </lineage>
</organism>
<keyword evidence="8" id="KW-1185">Reference proteome</keyword>
<feature type="compositionally biased region" description="Pro residues" evidence="4">
    <location>
        <begin position="125"/>
        <end position="137"/>
    </location>
</feature>
<dbReference type="PROSITE" id="PS51485">
    <property type="entry name" value="PHYTOCYANIN"/>
    <property type="match status" value="1"/>
</dbReference>
<dbReference type="PANTHER" id="PTHR33021">
    <property type="entry name" value="BLUE COPPER PROTEIN"/>
    <property type="match status" value="1"/>
</dbReference>
<dbReference type="AlphaFoldDB" id="A0A6P5FX20"/>
<evidence type="ECO:0000256" key="4">
    <source>
        <dbReference type="SAM" id="MobiDB-lite"/>
    </source>
</evidence>
<dbReference type="PANTHER" id="PTHR33021:SF339">
    <property type="entry name" value="OS07G0570600 PROTEIN"/>
    <property type="match status" value="1"/>
</dbReference>
<evidence type="ECO:0000313" key="9">
    <source>
        <dbReference type="RefSeq" id="XP_020100891.1"/>
    </source>
</evidence>
<keyword evidence="6" id="KW-0732">Signal</keyword>
<dbReference type="FunFam" id="2.60.40.420:FF:000003">
    <property type="entry name" value="Blue copper"/>
    <property type="match status" value="1"/>
</dbReference>
<dbReference type="SUPFAM" id="SSF49503">
    <property type="entry name" value="Cupredoxins"/>
    <property type="match status" value="1"/>
</dbReference>
<dbReference type="CDD" id="cd04216">
    <property type="entry name" value="Phytocyanin"/>
    <property type="match status" value="1"/>
</dbReference>
<feature type="transmembrane region" description="Helical" evidence="5">
    <location>
        <begin position="164"/>
        <end position="183"/>
    </location>
</feature>